<dbReference type="AlphaFoldDB" id="A0A8X7BGY7"/>
<name>A0A8X7BGY7_TRICX</name>
<evidence type="ECO:0000256" key="1">
    <source>
        <dbReference type="SAM" id="MobiDB-lite"/>
    </source>
</evidence>
<sequence>MLQKRDLQFVAASTTVERPDEVQSHILFSDWTYWKAFDHLFYGIPSRLGVLDLVGGRVHLDDSELHRKGRSEMPFYLSEAPLHLIPSATLRRFINSKASHRSCIIMLQSDEQLADLHSSTKEKSITSLRIRRATSIKAGKSSSTRHSRPRSPLNRLTKRSERLEN</sequence>
<keyword evidence="3" id="KW-1185">Reference proteome</keyword>
<accession>A0A8X7BGY7</accession>
<dbReference type="EMBL" id="BMAU01021390">
    <property type="protein sequence ID" value="GFY30139.1"/>
    <property type="molecule type" value="Genomic_DNA"/>
</dbReference>
<gene>
    <name evidence="2" type="ORF">TNCV_4074521</name>
</gene>
<reference evidence="2" key="1">
    <citation type="submission" date="2020-08" db="EMBL/GenBank/DDBJ databases">
        <title>Multicomponent nature underlies the extraordinary mechanical properties of spider dragline silk.</title>
        <authorList>
            <person name="Kono N."/>
            <person name="Nakamura H."/>
            <person name="Mori M."/>
            <person name="Yoshida Y."/>
            <person name="Ohtoshi R."/>
            <person name="Malay A.D."/>
            <person name="Moran D.A.P."/>
            <person name="Tomita M."/>
            <person name="Numata K."/>
            <person name="Arakawa K."/>
        </authorList>
    </citation>
    <scope>NUCLEOTIDE SEQUENCE</scope>
</reference>
<dbReference type="Proteomes" id="UP000887159">
    <property type="component" value="Unassembled WGS sequence"/>
</dbReference>
<evidence type="ECO:0000313" key="3">
    <source>
        <dbReference type="Proteomes" id="UP000887159"/>
    </source>
</evidence>
<proteinExistence type="predicted"/>
<feature type="region of interest" description="Disordered" evidence="1">
    <location>
        <begin position="136"/>
        <end position="165"/>
    </location>
</feature>
<protein>
    <submittedName>
        <fullName evidence="2">Uncharacterized protein</fullName>
    </submittedName>
</protein>
<organism evidence="2 3">
    <name type="scientific">Trichonephila clavipes</name>
    <name type="common">Golden silk orbweaver</name>
    <name type="synonym">Nephila clavipes</name>
    <dbReference type="NCBI Taxonomy" id="2585209"/>
    <lineage>
        <taxon>Eukaryota</taxon>
        <taxon>Metazoa</taxon>
        <taxon>Ecdysozoa</taxon>
        <taxon>Arthropoda</taxon>
        <taxon>Chelicerata</taxon>
        <taxon>Arachnida</taxon>
        <taxon>Araneae</taxon>
        <taxon>Araneomorphae</taxon>
        <taxon>Entelegynae</taxon>
        <taxon>Araneoidea</taxon>
        <taxon>Nephilidae</taxon>
        <taxon>Trichonephila</taxon>
    </lineage>
</organism>
<evidence type="ECO:0000313" key="2">
    <source>
        <dbReference type="EMBL" id="GFY30139.1"/>
    </source>
</evidence>
<comment type="caution">
    <text evidence="2">The sequence shown here is derived from an EMBL/GenBank/DDBJ whole genome shotgun (WGS) entry which is preliminary data.</text>
</comment>